<feature type="compositionally biased region" description="Low complexity" evidence="1">
    <location>
        <begin position="1"/>
        <end position="31"/>
    </location>
</feature>
<protein>
    <submittedName>
        <fullName evidence="3">Uncharacterized protein</fullName>
    </submittedName>
</protein>
<dbReference type="OrthoDB" id="3254160at2759"/>
<evidence type="ECO:0000313" key="4">
    <source>
        <dbReference type="Proteomes" id="UP000054279"/>
    </source>
</evidence>
<evidence type="ECO:0000313" key="3">
    <source>
        <dbReference type="EMBL" id="KIJ47883.1"/>
    </source>
</evidence>
<dbReference type="AlphaFoldDB" id="A0A0C9UW35"/>
<keyword evidence="2" id="KW-0472">Membrane</keyword>
<dbReference type="HOGENOM" id="CLU_484987_0_0_1"/>
<dbReference type="Proteomes" id="UP000054279">
    <property type="component" value="Unassembled WGS sequence"/>
</dbReference>
<feature type="region of interest" description="Disordered" evidence="1">
    <location>
        <begin position="214"/>
        <end position="243"/>
    </location>
</feature>
<keyword evidence="2" id="KW-1133">Transmembrane helix</keyword>
<sequence length="562" mass="61277">MSTAFASTSRASSSFPRPRPRPLTSSSSSSLWPPPAPAGPPRTPFEMTTLSLLKLGSLPMDRFVQNNPSEELEGFDIPLVDPANPHGYSLDKKGGDDDAAGEWEDDWRNVPESEAARYLRSVVQRIFGNNASVATGAGKDILRYEFIDELGENRKSCILTVTRPNGATRSYRTKPEFSRKSDAKLAAASLGLRMGAVPFLRWGEESGRARLAKLDAKGKSKSEHGGEDGNKNDGPSHGNSNGIADGEKAILEIENCCTEWRAGAVIPQWVYLIEQKLPNAFGCAVKISLSPHIQRTWSVLVSIDHPKKSVAKAACAKLAMEEGILEYIKHGDGLDAPRPALPGGGPIGGNEGSIMPSSTGPVTLQAFYAALPKPMPEEIGTKSNGELNAVAWLNNMVQFAKGSRMTVTFHWHTDAKVGLHGCLLRLTRPDAPSQSYLIDAMFSKRADAKVAVCLYACSQGFGDYIRRVAAEVDARVTPLMRRRCVEEYLPALGAALNRVRHGLRPEYGYTCDLASELFRSLFLYSFVFVFVLFWGVLGPFGWEEAARVGDFAGVCRRSFLFS</sequence>
<evidence type="ECO:0000256" key="2">
    <source>
        <dbReference type="SAM" id="Phobius"/>
    </source>
</evidence>
<keyword evidence="2" id="KW-0812">Transmembrane</keyword>
<evidence type="ECO:0000256" key="1">
    <source>
        <dbReference type="SAM" id="MobiDB-lite"/>
    </source>
</evidence>
<dbReference type="EMBL" id="KN837100">
    <property type="protein sequence ID" value="KIJ47883.1"/>
    <property type="molecule type" value="Genomic_DNA"/>
</dbReference>
<feature type="region of interest" description="Disordered" evidence="1">
    <location>
        <begin position="1"/>
        <end position="45"/>
    </location>
</feature>
<reference evidence="3 4" key="1">
    <citation type="submission" date="2014-06" db="EMBL/GenBank/DDBJ databases">
        <title>Evolutionary Origins and Diversification of the Mycorrhizal Mutualists.</title>
        <authorList>
            <consortium name="DOE Joint Genome Institute"/>
            <consortium name="Mycorrhizal Genomics Consortium"/>
            <person name="Kohler A."/>
            <person name="Kuo A."/>
            <person name="Nagy L.G."/>
            <person name="Floudas D."/>
            <person name="Copeland A."/>
            <person name="Barry K.W."/>
            <person name="Cichocki N."/>
            <person name="Veneault-Fourrey C."/>
            <person name="LaButti K."/>
            <person name="Lindquist E.A."/>
            <person name="Lipzen A."/>
            <person name="Lundell T."/>
            <person name="Morin E."/>
            <person name="Murat C."/>
            <person name="Riley R."/>
            <person name="Ohm R."/>
            <person name="Sun H."/>
            <person name="Tunlid A."/>
            <person name="Henrissat B."/>
            <person name="Grigoriev I.V."/>
            <person name="Hibbett D.S."/>
            <person name="Martin F."/>
        </authorList>
    </citation>
    <scope>NUCLEOTIDE SEQUENCE [LARGE SCALE GENOMIC DNA]</scope>
    <source>
        <strain evidence="3 4">SS14</strain>
    </source>
</reference>
<accession>A0A0C9UW35</accession>
<proteinExistence type="predicted"/>
<name>A0A0C9UW35_SPHS4</name>
<feature type="compositionally biased region" description="Pro residues" evidence="1">
    <location>
        <begin position="32"/>
        <end position="43"/>
    </location>
</feature>
<gene>
    <name evidence="3" type="ORF">M422DRAFT_28681</name>
</gene>
<feature type="transmembrane region" description="Helical" evidence="2">
    <location>
        <begin position="521"/>
        <end position="542"/>
    </location>
</feature>
<keyword evidence="4" id="KW-1185">Reference proteome</keyword>
<organism evidence="3 4">
    <name type="scientific">Sphaerobolus stellatus (strain SS14)</name>
    <dbReference type="NCBI Taxonomy" id="990650"/>
    <lineage>
        <taxon>Eukaryota</taxon>
        <taxon>Fungi</taxon>
        <taxon>Dikarya</taxon>
        <taxon>Basidiomycota</taxon>
        <taxon>Agaricomycotina</taxon>
        <taxon>Agaricomycetes</taxon>
        <taxon>Phallomycetidae</taxon>
        <taxon>Geastrales</taxon>
        <taxon>Sphaerobolaceae</taxon>
        <taxon>Sphaerobolus</taxon>
    </lineage>
</organism>
<feature type="compositionally biased region" description="Basic and acidic residues" evidence="1">
    <location>
        <begin position="214"/>
        <end position="231"/>
    </location>
</feature>